<dbReference type="InterPro" id="IPR021314">
    <property type="entry name" value="DUF2911"/>
</dbReference>
<sequence>MNKLINQQLLFLSLSLLLVGGAAAQLTTPRPSPAAELNQTIALTTITVNYSRPSVIRGNNDRTGQIWGSQVPWGLAPNAFGNQKPMPWRAGANENTTISFSTPVLIEGEQLGAGTYGLHMIPEESGTVTIIFSKNTSSWGSFWYEQAEDALRVKVQMKDAPFTNVLTYQFTEVGLTSGTLALMWEKKQIPIKLAVSQETILAKFRDDLRGVQGFGWQGPLSAANYCLQNNINHEEAVKWADQAIAANRTGQTLGMKAALLFQKGDIEAGVKTADEAKEIATMNELNTLGYQLAGANQYEKAEEFFKLNIKRNPKVANGYDSLGECYVAMGKNDEAIKLFKKSLSMDPPPNVKLNSIANLKRLGVDYSE</sequence>
<accession>A0ABW7NAP5</accession>
<dbReference type="EMBL" id="JBIPKE010000018">
    <property type="protein sequence ID" value="MFH6984614.1"/>
    <property type="molecule type" value="Genomic_DNA"/>
</dbReference>
<dbReference type="InterPro" id="IPR019734">
    <property type="entry name" value="TPR_rpt"/>
</dbReference>
<dbReference type="PANTHER" id="PTHR12558">
    <property type="entry name" value="CELL DIVISION CYCLE 16,23,27"/>
    <property type="match status" value="1"/>
</dbReference>
<feature type="repeat" description="TPR" evidence="1">
    <location>
        <begin position="316"/>
        <end position="349"/>
    </location>
</feature>
<dbReference type="Pfam" id="PF11138">
    <property type="entry name" value="DUF2911"/>
    <property type="match status" value="1"/>
</dbReference>
<evidence type="ECO:0000256" key="1">
    <source>
        <dbReference type="PROSITE-ProRule" id="PRU00339"/>
    </source>
</evidence>
<dbReference type="PROSITE" id="PS50293">
    <property type="entry name" value="TPR_REGION"/>
    <property type="match status" value="1"/>
</dbReference>
<dbReference type="Pfam" id="PF13181">
    <property type="entry name" value="TPR_8"/>
    <property type="match status" value="1"/>
</dbReference>
<gene>
    <name evidence="3" type="ORF">ACHKAR_14260</name>
</gene>
<dbReference type="PROSITE" id="PS50005">
    <property type="entry name" value="TPR"/>
    <property type="match status" value="1"/>
</dbReference>
<dbReference type="PANTHER" id="PTHR12558:SF13">
    <property type="entry name" value="CELL DIVISION CYCLE PROTEIN 27 HOMOLOG"/>
    <property type="match status" value="1"/>
</dbReference>
<evidence type="ECO:0000256" key="2">
    <source>
        <dbReference type="SAM" id="SignalP"/>
    </source>
</evidence>
<dbReference type="InterPro" id="IPR011990">
    <property type="entry name" value="TPR-like_helical_dom_sf"/>
</dbReference>
<protein>
    <submittedName>
        <fullName evidence="3">DUF2911 domain-containing protein</fullName>
    </submittedName>
</protein>
<reference evidence="3 4" key="1">
    <citation type="journal article" date="2013" name="Int. J. Syst. Evol. Microbiol.">
        <title>Marinoscillum luteum sp. nov., isolated from marine sediment.</title>
        <authorList>
            <person name="Cha I.T."/>
            <person name="Park S.J."/>
            <person name="Kim S.J."/>
            <person name="Kim J.G."/>
            <person name="Jung M.Y."/>
            <person name="Shin K.S."/>
            <person name="Kwon K.K."/>
            <person name="Yang S.H."/>
            <person name="Seo Y.S."/>
            <person name="Rhee S.K."/>
        </authorList>
    </citation>
    <scope>NUCLEOTIDE SEQUENCE [LARGE SCALE GENOMIC DNA]</scope>
    <source>
        <strain evidence="3 4">KCTC 23939</strain>
    </source>
</reference>
<dbReference type="RefSeq" id="WP_395418009.1">
    <property type="nucleotide sequence ID" value="NZ_JBIPKE010000018.1"/>
</dbReference>
<keyword evidence="4" id="KW-1185">Reference proteome</keyword>
<evidence type="ECO:0000313" key="3">
    <source>
        <dbReference type="EMBL" id="MFH6984614.1"/>
    </source>
</evidence>
<feature type="chain" id="PRO_5047228222" evidence="2">
    <location>
        <begin position="25"/>
        <end position="368"/>
    </location>
</feature>
<dbReference type="Gene3D" id="1.25.40.10">
    <property type="entry name" value="Tetratricopeptide repeat domain"/>
    <property type="match status" value="1"/>
</dbReference>
<dbReference type="SMART" id="SM00028">
    <property type="entry name" value="TPR"/>
    <property type="match status" value="2"/>
</dbReference>
<proteinExistence type="predicted"/>
<evidence type="ECO:0000313" key="4">
    <source>
        <dbReference type="Proteomes" id="UP001610063"/>
    </source>
</evidence>
<dbReference type="SUPFAM" id="SSF48452">
    <property type="entry name" value="TPR-like"/>
    <property type="match status" value="1"/>
</dbReference>
<name>A0ABW7NAP5_9BACT</name>
<feature type="signal peptide" evidence="2">
    <location>
        <begin position="1"/>
        <end position="24"/>
    </location>
</feature>
<dbReference type="Proteomes" id="UP001610063">
    <property type="component" value="Unassembled WGS sequence"/>
</dbReference>
<keyword evidence="2" id="KW-0732">Signal</keyword>
<keyword evidence="1" id="KW-0802">TPR repeat</keyword>
<organism evidence="3 4">
    <name type="scientific">Marinoscillum luteum</name>
    <dbReference type="NCBI Taxonomy" id="861051"/>
    <lineage>
        <taxon>Bacteria</taxon>
        <taxon>Pseudomonadati</taxon>
        <taxon>Bacteroidota</taxon>
        <taxon>Cytophagia</taxon>
        <taxon>Cytophagales</taxon>
        <taxon>Reichenbachiellaceae</taxon>
        <taxon>Marinoscillum</taxon>
    </lineage>
</organism>
<comment type="caution">
    <text evidence="3">The sequence shown here is derived from an EMBL/GenBank/DDBJ whole genome shotgun (WGS) entry which is preliminary data.</text>
</comment>